<dbReference type="EMBL" id="AUXZ01000092">
    <property type="protein sequence ID" value="KZN48304.1"/>
    <property type="molecule type" value="Genomic_DNA"/>
</dbReference>
<dbReference type="PROSITE" id="PS51257">
    <property type="entry name" value="PROKAR_LIPOPROTEIN"/>
    <property type="match status" value="1"/>
</dbReference>
<reference evidence="1 2" key="1">
    <citation type="submission" date="2013-07" db="EMBL/GenBank/DDBJ databases">
        <title>Comparative Genomic and Metabolomic Analysis of Twelve Strains of Pseudoalteromonas luteoviolacea.</title>
        <authorList>
            <person name="Vynne N.G."/>
            <person name="Mansson M."/>
            <person name="Gram L."/>
        </authorList>
    </citation>
    <scope>NUCLEOTIDE SEQUENCE [LARGE SCALE GENOMIC DNA]</scope>
    <source>
        <strain evidence="1 2">H33</strain>
    </source>
</reference>
<sequence>MNIYQKSKKHQEQSAEVYIVISCHISGTSGSCVKQIWGLL</sequence>
<dbReference type="Proteomes" id="UP000076503">
    <property type="component" value="Unassembled WGS sequence"/>
</dbReference>
<name>A0A167D1A4_9GAMM</name>
<evidence type="ECO:0000313" key="1">
    <source>
        <dbReference type="EMBL" id="KZN48304.1"/>
    </source>
</evidence>
<evidence type="ECO:0000313" key="2">
    <source>
        <dbReference type="Proteomes" id="UP000076503"/>
    </source>
</evidence>
<proteinExistence type="predicted"/>
<protein>
    <submittedName>
        <fullName evidence="1">Uncharacterized protein</fullName>
    </submittedName>
</protein>
<dbReference type="PATRIC" id="fig|1365251.3.peg.3880"/>
<dbReference type="AlphaFoldDB" id="A0A167D1A4"/>
<comment type="caution">
    <text evidence="1">The sequence shown here is derived from an EMBL/GenBank/DDBJ whole genome shotgun (WGS) entry which is preliminary data.</text>
</comment>
<gene>
    <name evidence="1" type="ORF">N476_22045</name>
</gene>
<accession>A0A167D1A4</accession>
<organism evidence="1 2">
    <name type="scientific">Pseudoalteromonas luteoviolacea H33</name>
    <dbReference type="NCBI Taxonomy" id="1365251"/>
    <lineage>
        <taxon>Bacteria</taxon>
        <taxon>Pseudomonadati</taxon>
        <taxon>Pseudomonadota</taxon>
        <taxon>Gammaproteobacteria</taxon>
        <taxon>Alteromonadales</taxon>
        <taxon>Pseudoalteromonadaceae</taxon>
        <taxon>Pseudoalteromonas</taxon>
    </lineage>
</organism>